<evidence type="ECO:0000256" key="2">
    <source>
        <dbReference type="SAM" id="SignalP"/>
    </source>
</evidence>
<evidence type="ECO:0000313" key="3">
    <source>
        <dbReference type="EMBL" id="RYR33930.1"/>
    </source>
</evidence>
<sequence>MAALESKRVLLAVLVLLCFFSIQARARTLKEISNLTNRGAHDNKEAHNSKFKAEEHNHHDEVNGGSEVFSMDYTPASRKPPIHN</sequence>
<feature type="compositionally biased region" description="Basic and acidic residues" evidence="1">
    <location>
        <begin position="39"/>
        <end position="62"/>
    </location>
</feature>
<evidence type="ECO:0008006" key="5">
    <source>
        <dbReference type="Google" id="ProtNLM"/>
    </source>
</evidence>
<keyword evidence="2" id="KW-0732">Signal</keyword>
<feature type="signal peptide" evidence="2">
    <location>
        <begin position="1"/>
        <end position="26"/>
    </location>
</feature>
<accession>A0A445B5H5</accession>
<evidence type="ECO:0000256" key="1">
    <source>
        <dbReference type="SAM" id="MobiDB-lite"/>
    </source>
</evidence>
<gene>
    <name evidence="3" type="ORF">Ahy_A10g048613</name>
</gene>
<dbReference type="Proteomes" id="UP000289738">
    <property type="component" value="Chromosome A10"/>
</dbReference>
<organism evidence="3 4">
    <name type="scientific">Arachis hypogaea</name>
    <name type="common">Peanut</name>
    <dbReference type="NCBI Taxonomy" id="3818"/>
    <lineage>
        <taxon>Eukaryota</taxon>
        <taxon>Viridiplantae</taxon>
        <taxon>Streptophyta</taxon>
        <taxon>Embryophyta</taxon>
        <taxon>Tracheophyta</taxon>
        <taxon>Spermatophyta</taxon>
        <taxon>Magnoliopsida</taxon>
        <taxon>eudicotyledons</taxon>
        <taxon>Gunneridae</taxon>
        <taxon>Pentapetalae</taxon>
        <taxon>rosids</taxon>
        <taxon>fabids</taxon>
        <taxon>Fabales</taxon>
        <taxon>Fabaceae</taxon>
        <taxon>Papilionoideae</taxon>
        <taxon>50 kb inversion clade</taxon>
        <taxon>dalbergioids sensu lato</taxon>
        <taxon>Dalbergieae</taxon>
        <taxon>Pterocarpus clade</taxon>
        <taxon>Arachis</taxon>
    </lineage>
</organism>
<reference evidence="3 4" key="1">
    <citation type="submission" date="2019-01" db="EMBL/GenBank/DDBJ databases">
        <title>Sequencing of cultivated peanut Arachis hypogaea provides insights into genome evolution and oil improvement.</title>
        <authorList>
            <person name="Chen X."/>
        </authorList>
    </citation>
    <scope>NUCLEOTIDE SEQUENCE [LARGE SCALE GENOMIC DNA]</scope>
    <source>
        <strain evidence="4">cv. Fuhuasheng</strain>
        <tissue evidence="3">Leaves</tissue>
    </source>
</reference>
<protein>
    <recommendedName>
        <fullName evidence="5">Root meristem growth factor</fullName>
    </recommendedName>
</protein>
<dbReference type="InterPro" id="IPR049306">
    <property type="entry name" value="GLV1-2"/>
</dbReference>
<dbReference type="Gramene" id="arahy.Tifrunner.gnm2.ann2.Ah10g248000.1">
    <property type="protein sequence ID" value="arahy.Tifrunner.gnm2.ann2.Ah10g248000.1-CDS"/>
    <property type="gene ID" value="arahy.Tifrunner.gnm2.ann2.Ah10g248000"/>
</dbReference>
<comment type="caution">
    <text evidence="3">The sequence shown here is derived from an EMBL/GenBank/DDBJ whole genome shotgun (WGS) entry which is preliminary data.</text>
</comment>
<feature type="chain" id="PRO_5019008725" description="Root meristem growth factor" evidence="2">
    <location>
        <begin position="27"/>
        <end position="84"/>
    </location>
</feature>
<evidence type="ECO:0000313" key="4">
    <source>
        <dbReference type="Proteomes" id="UP000289738"/>
    </source>
</evidence>
<name>A0A445B5H5_ARAHY</name>
<dbReference type="EMBL" id="SDMP01000010">
    <property type="protein sequence ID" value="RYR33930.1"/>
    <property type="molecule type" value="Genomic_DNA"/>
</dbReference>
<dbReference type="Pfam" id="PF21529">
    <property type="entry name" value="GLV1-2"/>
    <property type="match status" value="1"/>
</dbReference>
<feature type="region of interest" description="Disordered" evidence="1">
    <location>
        <begin position="37"/>
        <end position="84"/>
    </location>
</feature>
<proteinExistence type="predicted"/>
<dbReference type="AlphaFoldDB" id="A0A445B5H5"/>
<keyword evidence="4" id="KW-1185">Reference proteome</keyword>